<dbReference type="CDD" id="cd17323">
    <property type="entry name" value="MFS_Tpo1_MDR_like"/>
    <property type="match status" value="1"/>
</dbReference>
<feature type="region of interest" description="Disordered" evidence="5">
    <location>
        <begin position="90"/>
        <end position="117"/>
    </location>
</feature>
<protein>
    <submittedName>
        <fullName evidence="8">Major facilitator superfamily domain-containing protein</fullName>
    </submittedName>
</protein>
<dbReference type="Pfam" id="PF07690">
    <property type="entry name" value="MFS_1"/>
    <property type="match status" value="1"/>
</dbReference>
<feature type="domain" description="Major facilitator superfamily (MFS) profile" evidence="7">
    <location>
        <begin position="135"/>
        <end position="554"/>
    </location>
</feature>
<gene>
    <name evidence="8" type="ORF">BD324DRAFT_613511</name>
</gene>
<dbReference type="STRING" id="4999.A0A1Y1UVD5"/>
<evidence type="ECO:0000259" key="7">
    <source>
        <dbReference type="PROSITE" id="PS50850"/>
    </source>
</evidence>
<feature type="transmembrane region" description="Helical" evidence="6">
    <location>
        <begin position="170"/>
        <end position="188"/>
    </location>
</feature>
<dbReference type="Gene3D" id="1.20.1720.10">
    <property type="entry name" value="Multidrug resistance protein D"/>
    <property type="match status" value="1"/>
</dbReference>
<dbReference type="EMBL" id="NBSH01000001">
    <property type="protein sequence ID" value="ORX41175.1"/>
    <property type="molecule type" value="Genomic_DNA"/>
</dbReference>
<dbReference type="PANTHER" id="PTHR23502:SF64">
    <property type="entry name" value="TRANSPORTER, PUTATIVE (AFU_ORTHOLOGUE AFUA_3G11760)-RELATED"/>
    <property type="match status" value="1"/>
</dbReference>
<dbReference type="InterPro" id="IPR020846">
    <property type="entry name" value="MFS_dom"/>
</dbReference>
<proteinExistence type="predicted"/>
<evidence type="ECO:0000256" key="2">
    <source>
        <dbReference type="ARBA" id="ARBA00022692"/>
    </source>
</evidence>
<feature type="transmembrane region" description="Helical" evidence="6">
    <location>
        <begin position="200"/>
        <end position="218"/>
    </location>
</feature>
<keyword evidence="4 6" id="KW-0472">Membrane</keyword>
<evidence type="ECO:0000256" key="1">
    <source>
        <dbReference type="ARBA" id="ARBA00004141"/>
    </source>
</evidence>
<comment type="caution">
    <text evidence="8">The sequence shown here is derived from an EMBL/GenBank/DDBJ whole genome shotgun (WGS) entry which is preliminary data.</text>
</comment>
<organism evidence="8 9">
    <name type="scientific">Kockovaella imperatae</name>
    <dbReference type="NCBI Taxonomy" id="4999"/>
    <lineage>
        <taxon>Eukaryota</taxon>
        <taxon>Fungi</taxon>
        <taxon>Dikarya</taxon>
        <taxon>Basidiomycota</taxon>
        <taxon>Agaricomycotina</taxon>
        <taxon>Tremellomycetes</taxon>
        <taxon>Tremellales</taxon>
        <taxon>Cuniculitremaceae</taxon>
        <taxon>Kockovaella</taxon>
    </lineage>
</organism>
<keyword evidence="2 6" id="KW-0812">Transmembrane</keyword>
<feature type="compositionally biased region" description="Polar residues" evidence="5">
    <location>
        <begin position="613"/>
        <end position="628"/>
    </location>
</feature>
<feature type="transmembrane region" description="Helical" evidence="6">
    <location>
        <begin position="332"/>
        <end position="349"/>
    </location>
</feature>
<accession>A0A1Y1UVD5</accession>
<evidence type="ECO:0000256" key="4">
    <source>
        <dbReference type="ARBA" id="ARBA00023136"/>
    </source>
</evidence>
<feature type="region of interest" description="Disordered" evidence="5">
    <location>
        <begin position="579"/>
        <end position="661"/>
    </location>
</feature>
<evidence type="ECO:0000313" key="9">
    <source>
        <dbReference type="Proteomes" id="UP000193218"/>
    </source>
</evidence>
<comment type="subcellular location">
    <subcellularLocation>
        <location evidence="1">Membrane</location>
        <topology evidence="1">Multi-pass membrane protein</topology>
    </subcellularLocation>
</comment>
<feature type="transmembrane region" description="Helical" evidence="6">
    <location>
        <begin position="262"/>
        <end position="281"/>
    </location>
</feature>
<reference evidence="8 9" key="1">
    <citation type="submission" date="2017-03" db="EMBL/GenBank/DDBJ databases">
        <title>Widespread Adenine N6-methylation of Active Genes in Fungi.</title>
        <authorList>
            <consortium name="DOE Joint Genome Institute"/>
            <person name="Mondo S.J."/>
            <person name="Dannebaum R.O."/>
            <person name="Kuo R.C."/>
            <person name="Louie K.B."/>
            <person name="Bewick A.J."/>
            <person name="Labutti K."/>
            <person name="Haridas S."/>
            <person name="Kuo A."/>
            <person name="Salamov A."/>
            <person name="Ahrendt S.R."/>
            <person name="Lau R."/>
            <person name="Bowen B.P."/>
            <person name="Lipzen A."/>
            <person name="Sullivan W."/>
            <person name="Andreopoulos W.B."/>
            <person name="Clum A."/>
            <person name="Lindquist E."/>
            <person name="Daum C."/>
            <person name="Northen T.R."/>
            <person name="Ramamoorthy G."/>
            <person name="Schmitz R.J."/>
            <person name="Gryganskyi A."/>
            <person name="Culley D."/>
            <person name="Magnuson J."/>
            <person name="James T.Y."/>
            <person name="O'Malley M.A."/>
            <person name="Stajich J.E."/>
            <person name="Spatafora J.W."/>
            <person name="Visel A."/>
            <person name="Grigoriev I.V."/>
        </authorList>
    </citation>
    <scope>NUCLEOTIDE SEQUENCE [LARGE SCALE GENOMIC DNA]</scope>
    <source>
        <strain evidence="8 9">NRRL Y-17943</strain>
    </source>
</reference>
<sequence>MTPIPLGESRHSSSPNSSSSTLMSVSEIREKTASKTVSVADNDALVAGDDGQDHFNPPVPITTLDEGARGMRTVFPPVPLGGSMIPVDVEDEETGSPAGDGDVKLGGTDVEAGPSSPASEMDIFDRFTPRKKKIIVGIVSFCAFIAPICSSIFLPSIPQIAEQLHSSSSTIAYTVAIFIVVLGISPLIWSPLSGFYGRRFVYLISLPILVAASFGVARSQSVGVLIGTRVLQAIGGSCVLAVGAGSIGDIYKPTERGSAMGWYYSGALMGPTFAPVLGGLFSEYTRDTWRSAQYFIGAAGATAFLLVAFILPETAHPPLPHDRMKAAKGKRFVFYRFNPFTSLGLFRWMNVCAMSLSSAAVLLAIYTVLVPMSTLFKDRYHISNLAILGCLYLPSGLGNLLGARIAGPMADRTVKKYIKKRGYRRVEDRLRSAVPWGMFLLPASLITYGWLVHFGAGGIAAPLAVSVLPSMALMGVLTPQNTYLIDSMPTRSAEVIAVNNFLRYMFSAGASAWVLPMASRIGWGWTMTVSGFIVLASSGLVLATLKWGDQWRESANEKYHYEGTPADCRRPDGALSATEVIEKPGPGMPADKSTPLSNDSDHGEDEEVGHLPLSTNRRSQQVTATQRSVPRGTVSDIQMPPMHEVLSRTVSLSGASAHGGG</sequence>
<dbReference type="GO" id="GO:0005886">
    <property type="term" value="C:plasma membrane"/>
    <property type="evidence" value="ECO:0007669"/>
    <property type="project" value="TreeGrafter"/>
</dbReference>
<dbReference type="OrthoDB" id="3066029at2759"/>
<dbReference type="PROSITE" id="PS50850">
    <property type="entry name" value="MFS"/>
    <property type="match status" value="1"/>
</dbReference>
<dbReference type="GeneID" id="33556312"/>
<feature type="region of interest" description="Disordered" evidence="5">
    <location>
        <begin position="1"/>
        <end position="37"/>
    </location>
</feature>
<dbReference type="RefSeq" id="XP_021874854.1">
    <property type="nucleotide sequence ID" value="XM_022014504.1"/>
</dbReference>
<dbReference type="InterPro" id="IPR011701">
    <property type="entry name" value="MFS"/>
</dbReference>
<dbReference type="PANTHER" id="PTHR23502">
    <property type="entry name" value="MAJOR FACILITATOR SUPERFAMILY"/>
    <property type="match status" value="1"/>
</dbReference>
<feature type="transmembrane region" description="Helical" evidence="6">
    <location>
        <begin position="459"/>
        <end position="480"/>
    </location>
</feature>
<dbReference type="Proteomes" id="UP000193218">
    <property type="component" value="Unassembled WGS sequence"/>
</dbReference>
<dbReference type="GO" id="GO:0022857">
    <property type="term" value="F:transmembrane transporter activity"/>
    <property type="evidence" value="ECO:0007669"/>
    <property type="project" value="InterPro"/>
</dbReference>
<keyword evidence="3 6" id="KW-1133">Transmembrane helix</keyword>
<dbReference type="AlphaFoldDB" id="A0A1Y1UVD5"/>
<evidence type="ECO:0000256" key="3">
    <source>
        <dbReference type="ARBA" id="ARBA00022989"/>
    </source>
</evidence>
<dbReference type="SUPFAM" id="SSF103473">
    <property type="entry name" value="MFS general substrate transporter"/>
    <property type="match status" value="1"/>
</dbReference>
<feature type="transmembrane region" description="Helical" evidence="6">
    <location>
        <begin position="501"/>
        <end position="519"/>
    </location>
</feature>
<name>A0A1Y1UVD5_9TREE</name>
<feature type="compositionally biased region" description="Low complexity" evidence="5">
    <location>
        <begin position="12"/>
        <end position="26"/>
    </location>
</feature>
<feature type="transmembrane region" description="Helical" evidence="6">
    <location>
        <begin position="525"/>
        <end position="545"/>
    </location>
</feature>
<feature type="transmembrane region" description="Helical" evidence="6">
    <location>
        <begin position="293"/>
        <end position="311"/>
    </location>
</feature>
<dbReference type="InterPro" id="IPR036259">
    <property type="entry name" value="MFS_trans_sf"/>
</dbReference>
<evidence type="ECO:0000256" key="5">
    <source>
        <dbReference type="SAM" id="MobiDB-lite"/>
    </source>
</evidence>
<evidence type="ECO:0000313" key="8">
    <source>
        <dbReference type="EMBL" id="ORX41175.1"/>
    </source>
</evidence>
<feature type="transmembrane region" description="Helical" evidence="6">
    <location>
        <begin position="355"/>
        <end position="376"/>
    </location>
</feature>
<keyword evidence="9" id="KW-1185">Reference proteome</keyword>
<feature type="transmembrane region" description="Helical" evidence="6">
    <location>
        <begin position="433"/>
        <end position="453"/>
    </location>
</feature>
<evidence type="ECO:0000256" key="6">
    <source>
        <dbReference type="SAM" id="Phobius"/>
    </source>
</evidence>
<dbReference type="InParanoid" id="A0A1Y1UVD5"/>
<feature type="transmembrane region" description="Helical" evidence="6">
    <location>
        <begin position="134"/>
        <end position="158"/>
    </location>
</feature>